<feature type="domain" description="HTH marR-type" evidence="1">
    <location>
        <begin position="20"/>
        <end position="154"/>
    </location>
</feature>
<dbReference type="PROSITE" id="PS50995">
    <property type="entry name" value="HTH_MARR_2"/>
    <property type="match status" value="1"/>
</dbReference>
<dbReference type="EMBL" id="CP002623">
    <property type="protein sequence ID" value="AEI92835.1"/>
    <property type="molecule type" value="Genomic_DNA"/>
</dbReference>
<name>F7ZLH5_ROSLO</name>
<dbReference type="PRINTS" id="PR00598">
    <property type="entry name" value="HTHMARR"/>
</dbReference>
<dbReference type="PANTHER" id="PTHR33164:SF101">
    <property type="entry name" value="TRANSCRIPTIONAL REPRESSOR MPRA"/>
    <property type="match status" value="1"/>
</dbReference>
<evidence type="ECO:0000313" key="3">
    <source>
        <dbReference type="Proteomes" id="UP000001353"/>
    </source>
</evidence>
<dbReference type="InterPro" id="IPR036388">
    <property type="entry name" value="WH-like_DNA-bd_sf"/>
</dbReference>
<sequence>MDAFKTPDLVVAETGSHVPEQQAYLNLMRTSQVLGQDVSDLLAGFGLSGRQYNALRAIRRDGDGGASVSQISQQMTDPRADVTRLMDRLVRDGWVRREHDETDRRIVRSHLTEKGKELLARIDQPLVDLHIGQLQHLSKDELEQLSALLQKARGEG</sequence>
<accession>F7ZLH5</accession>
<dbReference type="eggNOG" id="COG1846">
    <property type="taxonomic scope" value="Bacteria"/>
</dbReference>
<dbReference type="SUPFAM" id="SSF46785">
    <property type="entry name" value="Winged helix' DNA-binding domain"/>
    <property type="match status" value="1"/>
</dbReference>
<dbReference type="PANTHER" id="PTHR33164">
    <property type="entry name" value="TRANSCRIPTIONAL REGULATOR, MARR FAMILY"/>
    <property type="match status" value="1"/>
</dbReference>
<dbReference type="SMART" id="SM00347">
    <property type="entry name" value="HTH_MARR"/>
    <property type="match status" value="1"/>
</dbReference>
<dbReference type="Pfam" id="PF12802">
    <property type="entry name" value="MarR_2"/>
    <property type="match status" value="1"/>
</dbReference>
<dbReference type="GO" id="GO:0003700">
    <property type="term" value="F:DNA-binding transcription factor activity"/>
    <property type="evidence" value="ECO:0007669"/>
    <property type="project" value="InterPro"/>
</dbReference>
<gene>
    <name evidence="2" type="ordered locus">RLO149_c008080</name>
</gene>
<organism evidence="2 3">
    <name type="scientific">Roseobacter litoralis (strain ATCC 49566 / DSM 6996 / JCM 21268 / NBRC 15278 / OCh 149)</name>
    <dbReference type="NCBI Taxonomy" id="391595"/>
    <lineage>
        <taxon>Bacteria</taxon>
        <taxon>Pseudomonadati</taxon>
        <taxon>Pseudomonadota</taxon>
        <taxon>Alphaproteobacteria</taxon>
        <taxon>Rhodobacterales</taxon>
        <taxon>Roseobacteraceae</taxon>
        <taxon>Roseobacter</taxon>
    </lineage>
</organism>
<dbReference type="GO" id="GO:0006950">
    <property type="term" value="P:response to stress"/>
    <property type="evidence" value="ECO:0007669"/>
    <property type="project" value="TreeGrafter"/>
</dbReference>
<evidence type="ECO:0000313" key="2">
    <source>
        <dbReference type="EMBL" id="AEI92835.1"/>
    </source>
</evidence>
<dbReference type="HOGENOM" id="CLU_083287_27_2_5"/>
<dbReference type="AlphaFoldDB" id="F7ZLH5"/>
<dbReference type="InterPro" id="IPR000835">
    <property type="entry name" value="HTH_MarR-typ"/>
</dbReference>
<dbReference type="Gene3D" id="1.10.10.10">
    <property type="entry name" value="Winged helix-like DNA-binding domain superfamily/Winged helix DNA-binding domain"/>
    <property type="match status" value="1"/>
</dbReference>
<proteinExistence type="predicted"/>
<evidence type="ECO:0000259" key="1">
    <source>
        <dbReference type="PROSITE" id="PS50995"/>
    </source>
</evidence>
<dbReference type="Proteomes" id="UP000001353">
    <property type="component" value="Chromosome"/>
</dbReference>
<dbReference type="KEGG" id="rli:RLO149_c008080"/>
<keyword evidence="3" id="KW-1185">Reference proteome</keyword>
<protein>
    <submittedName>
        <fullName evidence="2">Transcriptional regulator</fullName>
    </submittedName>
</protein>
<dbReference type="InterPro" id="IPR036390">
    <property type="entry name" value="WH_DNA-bd_sf"/>
</dbReference>
<reference evidence="2 3" key="1">
    <citation type="journal article" date="2011" name="BMC Genomics">
        <title>Comparative genome analysis and genome-guided physiological analysis of Roseobacter litoralis.</title>
        <authorList>
            <person name="Kalhoefer D."/>
            <person name="Thole S."/>
            <person name="Voget S."/>
            <person name="Lehmann R."/>
            <person name="Liesegang H."/>
            <person name="Wollher A."/>
            <person name="Daniel R."/>
            <person name="Simon M."/>
            <person name="Brinkhoff T."/>
        </authorList>
    </citation>
    <scope>NUCLEOTIDE SEQUENCE [LARGE SCALE GENOMIC DNA]</scope>
    <source>
        <strain evidence="3">ATCC 49566 / DSM 6996 / JCM 21268 / NBRC 15278 / OCh 149</strain>
    </source>
</reference>
<dbReference type="InterPro" id="IPR039422">
    <property type="entry name" value="MarR/SlyA-like"/>
</dbReference>